<dbReference type="Proteomes" id="UP000198940">
    <property type="component" value="Unassembled WGS sequence"/>
</dbReference>
<dbReference type="InterPro" id="IPR036737">
    <property type="entry name" value="OmpA-like_sf"/>
</dbReference>
<feature type="compositionally biased region" description="Basic and acidic residues" evidence="5">
    <location>
        <begin position="347"/>
        <end position="361"/>
    </location>
</feature>
<evidence type="ECO:0000259" key="6">
    <source>
        <dbReference type="PROSITE" id="PS51123"/>
    </source>
</evidence>
<evidence type="ECO:0000313" key="9">
    <source>
        <dbReference type="Proteomes" id="UP000184031"/>
    </source>
</evidence>
<dbReference type="InterPro" id="IPR006664">
    <property type="entry name" value="OMP_bac"/>
</dbReference>
<dbReference type="GO" id="GO:0009279">
    <property type="term" value="C:cell outer membrane"/>
    <property type="evidence" value="ECO:0007669"/>
    <property type="project" value="UniProtKB-SubCell"/>
</dbReference>
<evidence type="ECO:0000313" key="7">
    <source>
        <dbReference type="EMBL" id="SFB84627.1"/>
    </source>
</evidence>
<name>A0A1M6T0W6_9FLAO</name>
<keyword evidence="3" id="KW-0998">Cell outer membrane</keyword>
<sequence>MEVVVSATSFLFIYIMKSSTTHSKRILLFFVLALHLASCKKGPENKNTDTGAGPAEETQIGHTPVNEEERDAGKPKFNINELPISKVDLGEFPFFGLPEGLVTTNRPIQRKYDVLYVALDGIMTPLEGKVWKTYISAEGGYDEWSLPYFQKSYDDIITSVDGVKVFDGKINSEEYERYHDDAVYMGEDGSIGYVGQRIRTYVIRRPDGGNIYVQLAGDGVSGSLNILQEKPFEQTISILKSDKIQKDLEESGKVVLYINFELDKAVLTPKGAEAVEEVAKALRSDEGLKVSVHGYTDASGDDAHNQKLSENRAQTVMKELVSMGIDAQRLSFQGHGSQNPIADNETEEGRAKNRRVELIKQ</sequence>
<dbReference type="PRINTS" id="PR01021">
    <property type="entry name" value="OMPADOMAIN"/>
</dbReference>
<evidence type="ECO:0000256" key="2">
    <source>
        <dbReference type="ARBA" id="ARBA00023136"/>
    </source>
</evidence>
<dbReference type="Proteomes" id="UP000184031">
    <property type="component" value="Unassembled WGS sequence"/>
</dbReference>
<dbReference type="PANTHER" id="PTHR30329:SF21">
    <property type="entry name" value="LIPOPROTEIN YIAD-RELATED"/>
    <property type="match status" value="1"/>
</dbReference>
<evidence type="ECO:0000256" key="1">
    <source>
        <dbReference type="ARBA" id="ARBA00004442"/>
    </source>
</evidence>
<keyword evidence="2 4" id="KW-0472">Membrane</keyword>
<gene>
    <name evidence="7" type="ORF">SAMN04487891_10317</name>
    <name evidence="8" type="ORF">SAMN05216293_1178</name>
</gene>
<dbReference type="CDD" id="cd07185">
    <property type="entry name" value="OmpA_C-like"/>
    <property type="match status" value="1"/>
</dbReference>
<protein>
    <submittedName>
        <fullName evidence="8">Outer membrane protein OmpA</fullName>
    </submittedName>
</protein>
<proteinExistence type="predicted"/>
<dbReference type="AlphaFoldDB" id="A0A1M6T0W6"/>
<organism evidence="8 9">
    <name type="scientific">Flagellimonas taeanensis</name>
    <dbReference type="NCBI Taxonomy" id="1005926"/>
    <lineage>
        <taxon>Bacteria</taxon>
        <taxon>Pseudomonadati</taxon>
        <taxon>Bacteroidota</taxon>
        <taxon>Flavobacteriia</taxon>
        <taxon>Flavobacteriales</taxon>
        <taxon>Flavobacteriaceae</taxon>
        <taxon>Flagellimonas</taxon>
    </lineage>
</organism>
<accession>A0A1M6T0W6</accession>
<dbReference type="EMBL" id="FOKU01000003">
    <property type="protein sequence ID" value="SFB84627.1"/>
    <property type="molecule type" value="Genomic_DNA"/>
</dbReference>
<dbReference type="RefSeq" id="WP_245750630.1">
    <property type="nucleotide sequence ID" value="NZ_FOKU01000003.1"/>
</dbReference>
<dbReference type="PROSITE" id="PS51123">
    <property type="entry name" value="OMPA_2"/>
    <property type="match status" value="1"/>
</dbReference>
<dbReference type="SUPFAM" id="SSF103088">
    <property type="entry name" value="OmpA-like"/>
    <property type="match status" value="1"/>
</dbReference>
<feature type="domain" description="OmpA-like" evidence="6">
    <location>
        <begin position="247"/>
        <end position="361"/>
    </location>
</feature>
<evidence type="ECO:0000313" key="10">
    <source>
        <dbReference type="Proteomes" id="UP000198940"/>
    </source>
</evidence>
<evidence type="ECO:0000256" key="4">
    <source>
        <dbReference type="PROSITE-ProRule" id="PRU00473"/>
    </source>
</evidence>
<comment type="caution">
    <text evidence="8">The sequence shown here is derived from an EMBL/GenBank/DDBJ whole genome shotgun (WGS) entry which is preliminary data.</text>
</comment>
<evidence type="ECO:0000256" key="5">
    <source>
        <dbReference type="SAM" id="MobiDB-lite"/>
    </source>
</evidence>
<dbReference type="InterPro" id="IPR050330">
    <property type="entry name" value="Bact_OuterMem_StrucFunc"/>
</dbReference>
<dbReference type="InterPro" id="IPR006665">
    <property type="entry name" value="OmpA-like"/>
</dbReference>
<evidence type="ECO:0000313" key="8">
    <source>
        <dbReference type="EMBL" id="SHK50633.1"/>
    </source>
</evidence>
<feature type="region of interest" description="Disordered" evidence="5">
    <location>
        <begin position="43"/>
        <end position="71"/>
    </location>
</feature>
<dbReference type="Pfam" id="PF00691">
    <property type="entry name" value="OmpA"/>
    <property type="match status" value="1"/>
</dbReference>
<feature type="region of interest" description="Disordered" evidence="5">
    <location>
        <begin position="332"/>
        <end position="361"/>
    </location>
</feature>
<dbReference type="EMBL" id="FRAT01000003">
    <property type="protein sequence ID" value="SHK50633.1"/>
    <property type="molecule type" value="Genomic_DNA"/>
</dbReference>
<dbReference type="Gene3D" id="3.30.1330.60">
    <property type="entry name" value="OmpA-like domain"/>
    <property type="match status" value="1"/>
</dbReference>
<feature type="compositionally biased region" description="Polar residues" evidence="5">
    <location>
        <begin position="332"/>
        <end position="341"/>
    </location>
</feature>
<evidence type="ECO:0000256" key="3">
    <source>
        <dbReference type="ARBA" id="ARBA00023237"/>
    </source>
</evidence>
<reference evidence="8 9" key="1">
    <citation type="submission" date="2016-11" db="EMBL/GenBank/DDBJ databases">
        <authorList>
            <person name="Varghese N."/>
            <person name="Submissions S."/>
        </authorList>
    </citation>
    <scope>NUCLEOTIDE SEQUENCE [LARGE SCALE GENOMIC DNA]</scope>
    <source>
        <strain evidence="8 9">CGMCC 1.12174</strain>
        <strain evidence="7 10">DSM 26351</strain>
    </source>
</reference>
<dbReference type="PANTHER" id="PTHR30329">
    <property type="entry name" value="STATOR ELEMENT OF FLAGELLAR MOTOR COMPLEX"/>
    <property type="match status" value="1"/>
</dbReference>
<keyword evidence="10" id="KW-1185">Reference proteome</keyword>
<comment type="subcellular location">
    <subcellularLocation>
        <location evidence="1">Cell outer membrane</location>
    </subcellularLocation>
</comment>
<dbReference type="STRING" id="1055723.SAMN05216293_1178"/>